<keyword evidence="3" id="KW-1185">Reference proteome</keyword>
<evidence type="ECO:0000256" key="1">
    <source>
        <dbReference type="SAM" id="Phobius"/>
    </source>
</evidence>
<protein>
    <submittedName>
        <fullName evidence="2">Uncharacterized protein</fullName>
    </submittedName>
</protein>
<gene>
    <name evidence="2" type="ORF">DFP97_12349</name>
</gene>
<name>A0A368VP00_9BACL</name>
<proteinExistence type="predicted"/>
<feature type="transmembrane region" description="Helical" evidence="1">
    <location>
        <begin position="42"/>
        <end position="64"/>
    </location>
</feature>
<comment type="caution">
    <text evidence="2">The sequence shown here is derived from an EMBL/GenBank/DDBJ whole genome shotgun (WGS) entry which is preliminary data.</text>
</comment>
<sequence>MNLERIVLLMAVFLMGYIFLITPLPNILLIDMVGIIGTALEYLISLAGFIMMVLSAISLLKLMLKK</sequence>
<accession>A0A368VP00</accession>
<evidence type="ECO:0000313" key="2">
    <source>
        <dbReference type="EMBL" id="RCW41520.1"/>
    </source>
</evidence>
<dbReference type="Proteomes" id="UP000252415">
    <property type="component" value="Unassembled WGS sequence"/>
</dbReference>
<organism evidence="2 3">
    <name type="scientific">Paenibacillus prosopidis</name>
    <dbReference type="NCBI Taxonomy" id="630520"/>
    <lineage>
        <taxon>Bacteria</taxon>
        <taxon>Bacillati</taxon>
        <taxon>Bacillota</taxon>
        <taxon>Bacilli</taxon>
        <taxon>Bacillales</taxon>
        <taxon>Paenibacillaceae</taxon>
        <taxon>Paenibacillus</taxon>
    </lineage>
</organism>
<dbReference type="AlphaFoldDB" id="A0A368VP00"/>
<keyword evidence="1" id="KW-0472">Membrane</keyword>
<feature type="transmembrane region" description="Helical" evidence="1">
    <location>
        <begin position="7"/>
        <end position="30"/>
    </location>
</feature>
<keyword evidence="1" id="KW-0812">Transmembrane</keyword>
<reference evidence="2 3" key="1">
    <citation type="submission" date="2018-07" db="EMBL/GenBank/DDBJ databases">
        <title>Genomic Encyclopedia of Type Strains, Phase III (KMG-III): the genomes of soil and plant-associated and newly described type strains.</title>
        <authorList>
            <person name="Whitman W."/>
        </authorList>
    </citation>
    <scope>NUCLEOTIDE SEQUENCE [LARGE SCALE GENOMIC DNA]</scope>
    <source>
        <strain evidence="2 3">CECT 7506</strain>
    </source>
</reference>
<dbReference type="RefSeq" id="WP_114383826.1">
    <property type="nucleotide sequence ID" value="NZ_QPJD01000023.1"/>
</dbReference>
<keyword evidence="1" id="KW-1133">Transmembrane helix</keyword>
<evidence type="ECO:0000313" key="3">
    <source>
        <dbReference type="Proteomes" id="UP000252415"/>
    </source>
</evidence>
<dbReference type="EMBL" id="QPJD01000023">
    <property type="protein sequence ID" value="RCW41520.1"/>
    <property type="molecule type" value="Genomic_DNA"/>
</dbReference>